<gene>
    <name evidence="4" type="ORF">SBA1_120081</name>
</gene>
<feature type="region of interest" description="Disordered" evidence="1">
    <location>
        <begin position="1"/>
        <end position="26"/>
    </location>
</feature>
<dbReference type="InterPro" id="IPR011013">
    <property type="entry name" value="Gal_mutarotase_sf_dom"/>
</dbReference>
<dbReference type="EC" id="3.2.1.3" evidence="4"/>
<dbReference type="EMBL" id="OMOD01000024">
    <property type="protein sequence ID" value="SPF33727.1"/>
    <property type="molecule type" value="Genomic_DNA"/>
</dbReference>
<dbReference type="PANTHER" id="PTHR31616:SF0">
    <property type="entry name" value="GLUCAN 1,4-ALPHA-GLUCOSIDASE"/>
    <property type="match status" value="1"/>
</dbReference>
<dbReference type="InterPro" id="IPR012341">
    <property type="entry name" value="6hp_glycosidase-like_sf"/>
</dbReference>
<dbReference type="OrthoDB" id="3902805at2"/>
<reference evidence="5" key="1">
    <citation type="submission" date="2018-02" db="EMBL/GenBank/DDBJ databases">
        <authorList>
            <person name="Hausmann B."/>
        </authorList>
    </citation>
    <scope>NUCLEOTIDE SEQUENCE [LARGE SCALE GENOMIC DNA]</scope>
    <source>
        <strain evidence="5">Peat soil MAG SbA1</strain>
    </source>
</reference>
<feature type="domain" description="Glucodextranase N-terminal" evidence="3">
    <location>
        <begin position="9"/>
        <end position="273"/>
    </location>
</feature>
<dbReference type="InterPro" id="IPR006425">
    <property type="entry name" value="Glucoamylase_bac"/>
</dbReference>
<dbReference type="SUPFAM" id="SSF48208">
    <property type="entry name" value="Six-hairpin glycosidases"/>
    <property type="match status" value="1"/>
</dbReference>
<dbReference type="GO" id="GO:0016757">
    <property type="term" value="F:glycosyltransferase activity"/>
    <property type="evidence" value="ECO:0007669"/>
    <property type="project" value="UniProtKB-ARBA"/>
</dbReference>
<evidence type="ECO:0000313" key="4">
    <source>
        <dbReference type="EMBL" id="SPF33727.1"/>
    </source>
</evidence>
<dbReference type="InterPro" id="IPR008928">
    <property type="entry name" value="6-hairpin_glycosidase_sf"/>
</dbReference>
<evidence type="ECO:0000259" key="3">
    <source>
        <dbReference type="Pfam" id="PF09137"/>
    </source>
</evidence>
<feature type="domain" description="GH15-like" evidence="2">
    <location>
        <begin position="375"/>
        <end position="609"/>
    </location>
</feature>
<sequence length="803" mass="89592">MSDSPERYAPGWPGIPPRWTSSAKTGAGTALNQHSKVWFTLSHGILNEVYFPRVDQACTRDLGLMVTNGRDFFSEEKRHCTFENRPVKLGIPAYQLTNTCNQGRYRIHKEVLTDPYRNVVLQKIRFEPLEGQLSDYHLYALLSPHLANWGSGNTGWIGDYKGFPMFFAERGNVALSLAASAPWKKMAVGFVGFSDGWQDVSQHFQMEWEYTRAENGNIAFTGEIDLAACHGEFLLALGFGFISTEAGQQARSTLFEDYSELRQHYVAQWSNWQDKLFKLDEPPRQCDLYRASTAVLRTHESKDFLGGIIASLSVPWGFNKGDEDLGGYHLIWPRDLVETAGALLAAGAVTEAVRVLLYLETTQEADGNWAQNLWLDGRAYWSGVQMDETAFPILLLDLLRREAPDALGKLDRWWPMARNAASFIVRNGPVTLQDRWEEDAGYSPFTLAAEISALLAAADIADLTGHSEQAQTMRDTADAWNANIERWTYASGTDLAQQLGVPGYYVRIAPPVTDSAASPVQGFVPIKNQPPGQDGERAYHIISPDALALVRFGLRAADDPRIVSTLRVIDALLSVELPQGPCWYRYNGDGYGEHKDGSAFDGTGIGRPWPLLAGERAHYALACGHRDEAEALLTVLENSTAGQSRLLPEQVWDAADIPALELFRGRPSGSACPLVWAHSEYVKLRRSIRDGRIFDQPPQTVQRYLVEKHGRQHYGWRFNNKARTVPHKQTLRLNLLSPALVHWSIDGWKTVQDSETHDTGLGLHTLNLPTASLPAGGQVVFTFFWPAGKRWEGTDYTVTVEAS</sequence>
<dbReference type="Pfam" id="PF00723">
    <property type="entry name" value="Glyco_hydro_15"/>
    <property type="match status" value="1"/>
</dbReference>
<evidence type="ECO:0000256" key="1">
    <source>
        <dbReference type="SAM" id="MobiDB-lite"/>
    </source>
</evidence>
<dbReference type="Gene3D" id="1.50.10.10">
    <property type="match status" value="1"/>
</dbReference>
<accession>A0A2U3K2B4</accession>
<organism evidence="4 5">
    <name type="scientific">Candidatus Sulfotelmatobacter kueseliae</name>
    <dbReference type="NCBI Taxonomy" id="2042962"/>
    <lineage>
        <taxon>Bacteria</taxon>
        <taxon>Pseudomonadati</taxon>
        <taxon>Acidobacteriota</taxon>
        <taxon>Terriglobia</taxon>
        <taxon>Terriglobales</taxon>
        <taxon>Candidatus Korobacteraceae</taxon>
        <taxon>Candidatus Sulfotelmatobacter</taxon>
    </lineage>
</organism>
<keyword evidence="4" id="KW-0378">Hydrolase</keyword>
<dbReference type="InterPro" id="IPR015220">
    <property type="entry name" value="Glucodextranase_N"/>
</dbReference>
<proteinExistence type="predicted"/>
<dbReference type="NCBIfam" id="TIGR01535">
    <property type="entry name" value="glucan_glucosid"/>
    <property type="match status" value="1"/>
</dbReference>
<protein>
    <submittedName>
        <fullName evidence="4">Glucan 1,4-alpha-glucosidase</fullName>
        <ecNumber evidence="4">3.2.1.3</ecNumber>
    </submittedName>
</protein>
<dbReference type="Proteomes" id="UP000238701">
    <property type="component" value="Unassembled WGS sequence"/>
</dbReference>
<dbReference type="GO" id="GO:0004339">
    <property type="term" value="F:glucan 1,4-alpha-glucosidase activity"/>
    <property type="evidence" value="ECO:0007669"/>
    <property type="project" value="UniProtKB-EC"/>
</dbReference>
<dbReference type="GO" id="GO:0005975">
    <property type="term" value="P:carbohydrate metabolic process"/>
    <property type="evidence" value="ECO:0007669"/>
    <property type="project" value="InterPro"/>
</dbReference>
<dbReference type="InterPro" id="IPR011613">
    <property type="entry name" value="GH15-like"/>
</dbReference>
<dbReference type="CDD" id="cd07430">
    <property type="entry name" value="GH15_N"/>
    <property type="match status" value="1"/>
</dbReference>
<dbReference type="Gene3D" id="2.70.98.10">
    <property type="match status" value="1"/>
</dbReference>
<dbReference type="PANTHER" id="PTHR31616">
    <property type="entry name" value="TREHALASE"/>
    <property type="match status" value="1"/>
</dbReference>
<evidence type="ECO:0000259" key="2">
    <source>
        <dbReference type="Pfam" id="PF00723"/>
    </source>
</evidence>
<dbReference type="InterPro" id="IPR014718">
    <property type="entry name" value="GH-type_carb-bd"/>
</dbReference>
<dbReference type="SUPFAM" id="SSF74650">
    <property type="entry name" value="Galactose mutarotase-like"/>
    <property type="match status" value="1"/>
</dbReference>
<name>A0A2U3K2B4_9BACT</name>
<dbReference type="Pfam" id="PF09137">
    <property type="entry name" value="Glucodextran_N"/>
    <property type="match status" value="1"/>
</dbReference>
<evidence type="ECO:0000313" key="5">
    <source>
        <dbReference type="Proteomes" id="UP000238701"/>
    </source>
</evidence>
<dbReference type="GO" id="GO:0030246">
    <property type="term" value="F:carbohydrate binding"/>
    <property type="evidence" value="ECO:0007669"/>
    <property type="project" value="InterPro"/>
</dbReference>
<keyword evidence="4" id="KW-0326">Glycosidase</keyword>
<dbReference type="AlphaFoldDB" id="A0A2U3K2B4"/>